<comment type="caution">
    <text evidence="1">The sequence shown here is derived from an EMBL/GenBank/DDBJ whole genome shotgun (WGS) entry which is preliminary data.</text>
</comment>
<sequence length="103" mass="11969">MSMHKIPEKDWNIDFPESMIQIIQSVALEEIALAHLINAEADKIKAFVGRNFNFPTHPSSKEVVHFNRSIGQLIDTVLMKEWLLLKKLETVLRVKEHGEFEEE</sequence>
<gene>
    <name evidence="1" type="ORF">EDD58_10661</name>
</gene>
<dbReference type="OrthoDB" id="2939962at2"/>
<dbReference type="Proteomes" id="UP000294937">
    <property type="component" value="Unassembled WGS sequence"/>
</dbReference>
<dbReference type="InterPro" id="IPR058705">
    <property type="entry name" value="A_ENA"/>
</dbReference>
<accession>A0A4R3L3W3</accession>
<evidence type="ECO:0000313" key="1">
    <source>
        <dbReference type="EMBL" id="TCS93628.1"/>
    </source>
</evidence>
<dbReference type="RefSeq" id="WP_131925507.1">
    <property type="nucleotide sequence ID" value="NZ_SMAG01000006.1"/>
</dbReference>
<proteinExistence type="predicted"/>
<keyword evidence="2" id="KW-1185">Reference proteome</keyword>
<dbReference type="EMBL" id="SMAG01000006">
    <property type="protein sequence ID" value="TCS93628.1"/>
    <property type="molecule type" value="Genomic_DNA"/>
</dbReference>
<protein>
    <submittedName>
        <fullName evidence="1">Uncharacterized protein</fullName>
    </submittedName>
</protein>
<organism evidence="1 2">
    <name type="scientific">Hazenella coriacea</name>
    <dbReference type="NCBI Taxonomy" id="1179467"/>
    <lineage>
        <taxon>Bacteria</taxon>
        <taxon>Bacillati</taxon>
        <taxon>Bacillota</taxon>
        <taxon>Bacilli</taxon>
        <taxon>Bacillales</taxon>
        <taxon>Thermoactinomycetaceae</taxon>
        <taxon>Hazenella</taxon>
    </lineage>
</organism>
<name>A0A4R3L3W3_9BACL</name>
<dbReference type="Pfam" id="PF26595">
    <property type="entry name" value="A_ENA"/>
    <property type="match status" value="1"/>
</dbReference>
<evidence type="ECO:0000313" key="2">
    <source>
        <dbReference type="Proteomes" id="UP000294937"/>
    </source>
</evidence>
<reference evidence="1 2" key="1">
    <citation type="submission" date="2019-03" db="EMBL/GenBank/DDBJ databases">
        <title>Genomic Encyclopedia of Type Strains, Phase IV (KMG-IV): sequencing the most valuable type-strain genomes for metagenomic binning, comparative biology and taxonomic classification.</title>
        <authorList>
            <person name="Goeker M."/>
        </authorList>
    </citation>
    <scope>NUCLEOTIDE SEQUENCE [LARGE SCALE GENOMIC DNA]</scope>
    <source>
        <strain evidence="1 2">DSM 45707</strain>
    </source>
</reference>
<dbReference type="AlphaFoldDB" id="A0A4R3L3W3"/>